<protein>
    <recommendedName>
        <fullName evidence="3">AbiEi antitoxin C-terminal domain-containing protein</fullName>
    </recommendedName>
</protein>
<dbReference type="KEGG" id="chyd:H4K34_14915"/>
<reference evidence="1 2" key="1">
    <citation type="submission" date="2020-08" db="EMBL/GenBank/DDBJ databases">
        <title>Croceimicrobium hydrocarbonivorans gen. nov., sp. nov., a novel marine bacterium isolated from a bacterial consortium that degrades polyethylene terephthalate.</title>
        <authorList>
            <person name="Liu R."/>
        </authorList>
    </citation>
    <scope>NUCLEOTIDE SEQUENCE [LARGE SCALE GENOMIC DNA]</scope>
    <source>
        <strain evidence="1 2">A20-9</strain>
    </source>
</reference>
<accession>A0A7H0VD55</accession>
<evidence type="ECO:0000313" key="2">
    <source>
        <dbReference type="Proteomes" id="UP000516305"/>
    </source>
</evidence>
<dbReference type="RefSeq" id="WP_210758188.1">
    <property type="nucleotide sequence ID" value="NZ_CP060139.1"/>
</dbReference>
<dbReference type="Proteomes" id="UP000516305">
    <property type="component" value="Chromosome"/>
</dbReference>
<keyword evidence="2" id="KW-1185">Reference proteome</keyword>
<dbReference type="Pfam" id="PF19570">
    <property type="entry name" value="DUF6088"/>
    <property type="match status" value="1"/>
</dbReference>
<gene>
    <name evidence="1" type="ORF">H4K34_14915</name>
</gene>
<dbReference type="InterPro" id="IPR045738">
    <property type="entry name" value="DUF6088"/>
</dbReference>
<name>A0A7H0VD55_9FLAO</name>
<dbReference type="AlphaFoldDB" id="A0A7H0VD55"/>
<dbReference type="EMBL" id="CP060139">
    <property type="protein sequence ID" value="QNR23653.1"/>
    <property type="molecule type" value="Genomic_DNA"/>
</dbReference>
<sequence length="241" mass="26846">MKVTEYVKYKINNLPKGYVFTYEDFLAEANKQEAVIKALNRLVDSGKISKLSKGKFYKPEQSPFGELLPDEYQIVKDFLEKDGKLIGYITGPTIYNRLGLTTQISTLIQIGCGNVRPATTRGKYTISFVRQKNNISKDNIPLLQILDAIKNIKKIPDTAIDTSCRRLMAIISELSSENINTILRLAQKYPPSTRALLGAIIDQVKPEVGTTALSDSLNPISSYKIGISNNVLANSSKWNIV</sequence>
<organism evidence="1 2">
    <name type="scientific">Croceimicrobium hydrocarbonivorans</name>
    <dbReference type="NCBI Taxonomy" id="2761580"/>
    <lineage>
        <taxon>Bacteria</taxon>
        <taxon>Pseudomonadati</taxon>
        <taxon>Bacteroidota</taxon>
        <taxon>Flavobacteriia</taxon>
        <taxon>Flavobacteriales</taxon>
        <taxon>Owenweeksiaceae</taxon>
        <taxon>Croceimicrobium</taxon>
    </lineage>
</organism>
<evidence type="ECO:0008006" key="3">
    <source>
        <dbReference type="Google" id="ProtNLM"/>
    </source>
</evidence>
<evidence type="ECO:0000313" key="1">
    <source>
        <dbReference type="EMBL" id="QNR23653.1"/>
    </source>
</evidence>
<proteinExistence type="predicted"/>